<keyword evidence="3" id="KW-1185">Reference proteome</keyword>
<organism evidence="2 3">
    <name type="scientific">Heyndrickxia camelliae</name>
    <dbReference type="NCBI Taxonomy" id="1707093"/>
    <lineage>
        <taxon>Bacteria</taxon>
        <taxon>Bacillati</taxon>
        <taxon>Bacillota</taxon>
        <taxon>Bacilli</taxon>
        <taxon>Bacillales</taxon>
        <taxon>Bacillaceae</taxon>
        <taxon>Heyndrickxia</taxon>
    </lineage>
</organism>
<evidence type="ECO:0000313" key="2">
    <source>
        <dbReference type="EMBL" id="PKR86849.1"/>
    </source>
</evidence>
<keyword evidence="1" id="KW-1133">Transmembrane helix</keyword>
<evidence type="ECO:0000313" key="3">
    <source>
        <dbReference type="Proteomes" id="UP000233440"/>
    </source>
</evidence>
<dbReference type="AlphaFoldDB" id="A0A2N3LQK3"/>
<sequence length="155" mass="17672">MKKMEPLEAILWSIALPGFAQVLSGSLVKGILFILLEFLINVKSNFNEGIMLSFLGKTDTASKIINYQWLMFYPCLYMYAMWDAYKSALEKVKKYSYLPFAFGAYFVTIGLMYSPLIKIHNIFIGPIFLPMIFLIPGLIIGHVIGLILKKKSKEI</sequence>
<evidence type="ECO:0000256" key="1">
    <source>
        <dbReference type="SAM" id="Phobius"/>
    </source>
</evidence>
<comment type="caution">
    <text evidence="2">The sequence shown here is derived from an EMBL/GenBank/DDBJ whole genome shotgun (WGS) entry which is preliminary data.</text>
</comment>
<dbReference type="Proteomes" id="UP000233440">
    <property type="component" value="Unassembled WGS sequence"/>
</dbReference>
<dbReference type="OrthoDB" id="1681794at2"/>
<feature type="transmembrane region" description="Helical" evidence="1">
    <location>
        <begin position="67"/>
        <end position="85"/>
    </location>
</feature>
<feature type="transmembrane region" description="Helical" evidence="1">
    <location>
        <begin position="97"/>
        <end position="116"/>
    </location>
</feature>
<dbReference type="RefSeq" id="WP_101352499.1">
    <property type="nucleotide sequence ID" value="NZ_PIQO01000001.1"/>
</dbReference>
<gene>
    <name evidence="2" type="ORF">CWO92_02000</name>
</gene>
<accession>A0A2N3LQK3</accession>
<protein>
    <submittedName>
        <fullName evidence="2">Uncharacterized protein</fullName>
    </submittedName>
</protein>
<name>A0A2N3LQK3_9BACI</name>
<dbReference type="EMBL" id="PIQO01000001">
    <property type="protein sequence ID" value="PKR86849.1"/>
    <property type="molecule type" value="Genomic_DNA"/>
</dbReference>
<proteinExistence type="predicted"/>
<feature type="transmembrane region" description="Helical" evidence="1">
    <location>
        <begin position="122"/>
        <end position="148"/>
    </location>
</feature>
<reference evidence="2 3" key="1">
    <citation type="submission" date="2017-11" db="EMBL/GenBank/DDBJ databases">
        <title>Bacillus camelliae sp. nov., isolated from pu'er tea.</title>
        <authorList>
            <person name="Niu L."/>
        </authorList>
    </citation>
    <scope>NUCLEOTIDE SEQUENCE [LARGE SCALE GENOMIC DNA]</scope>
    <source>
        <strain evidence="2 3">7578-1</strain>
    </source>
</reference>
<keyword evidence="1" id="KW-0812">Transmembrane</keyword>
<keyword evidence="1" id="KW-0472">Membrane</keyword>